<dbReference type="InterPro" id="IPR001296">
    <property type="entry name" value="Glyco_trans_1"/>
</dbReference>
<evidence type="ECO:0000313" key="3">
    <source>
        <dbReference type="EMBL" id="OGD10440.1"/>
    </source>
</evidence>
<proteinExistence type="predicted"/>
<dbReference type="Gene3D" id="3.40.50.2000">
    <property type="entry name" value="Glycogen Phosphorylase B"/>
    <property type="match status" value="2"/>
</dbReference>
<dbReference type="CDD" id="cd03801">
    <property type="entry name" value="GT4_PimA-like"/>
    <property type="match status" value="1"/>
</dbReference>
<reference evidence="3 4" key="1">
    <citation type="journal article" date="2016" name="Nat. Commun.">
        <title>Thousands of microbial genomes shed light on interconnected biogeochemical processes in an aquifer system.</title>
        <authorList>
            <person name="Anantharaman K."/>
            <person name="Brown C.T."/>
            <person name="Hug L.A."/>
            <person name="Sharon I."/>
            <person name="Castelle C.J."/>
            <person name="Probst A.J."/>
            <person name="Thomas B.C."/>
            <person name="Singh A."/>
            <person name="Wilkins M.J."/>
            <person name="Karaoz U."/>
            <person name="Brodie E.L."/>
            <person name="Williams K.H."/>
            <person name="Hubbard S.S."/>
            <person name="Banfield J.F."/>
        </authorList>
    </citation>
    <scope>NUCLEOTIDE SEQUENCE [LARGE SCALE GENOMIC DNA]</scope>
</reference>
<protein>
    <recommendedName>
        <fullName evidence="2">Glycosyl transferase family 1 domain-containing protein</fullName>
    </recommendedName>
</protein>
<keyword evidence="1" id="KW-0808">Transferase</keyword>
<feature type="non-terminal residue" evidence="3">
    <location>
        <position position="1"/>
    </location>
</feature>
<dbReference type="SUPFAM" id="SSF53756">
    <property type="entry name" value="UDP-Glycosyltransferase/glycogen phosphorylase"/>
    <property type="match status" value="1"/>
</dbReference>
<dbReference type="GO" id="GO:0009103">
    <property type="term" value="P:lipopolysaccharide biosynthetic process"/>
    <property type="evidence" value="ECO:0007669"/>
    <property type="project" value="TreeGrafter"/>
</dbReference>
<dbReference type="EMBL" id="MEXR01000006">
    <property type="protein sequence ID" value="OGD10440.1"/>
    <property type="molecule type" value="Genomic_DNA"/>
</dbReference>
<dbReference type="AlphaFoldDB" id="A0A1F4ZVX2"/>
<dbReference type="GO" id="GO:0016757">
    <property type="term" value="F:glycosyltransferase activity"/>
    <property type="evidence" value="ECO:0007669"/>
    <property type="project" value="InterPro"/>
</dbReference>
<evidence type="ECO:0000259" key="2">
    <source>
        <dbReference type="Pfam" id="PF00534"/>
    </source>
</evidence>
<evidence type="ECO:0000313" key="4">
    <source>
        <dbReference type="Proteomes" id="UP000176424"/>
    </source>
</evidence>
<dbReference type="Proteomes" id="UP000176424">
    <property type="component" value="Unassembled WGS sequence"/>
</dbReference>
<dbReference type="PANTHER" id="PTHR46401:SF2">
    <property type="entry name" value="GLYCOSYLTRANSFERASE WBBK-RELATED"/>
    <property type="match status" value="1"/>
</dbReference>
<comment type="caution">
    <text evidence="3">The sequence shown here is derived from an EMBL/GenBank/DDBJ whole genome shotgun (WGS) entry which is preliminary data.</text>
</comment>
<sequence length="308" mass="34624">GHYDIIIDCENGIPFFTPFYSTKPVILLIHHVHQEVFRQHLPPFLSSLAIFLEAKLMPMIYNQRRIVTVSDSSKNDIVNILKIPAKNIDIVTPGIDLNSFAGSEKTKHPSLIYLGRIREYKNIDVAIQAFAWVVKSVPSAKFVIAGWGDNLHDLQKLAISLGLKDSVIFMGKVSEDDKVKLLGQSWAMLQPSSFEGWGITVIEANACGTPVIASNVIGLKDSVVADHTGILFEEKNVEEMAQAMTDIIKNREKRVLLSKNALQWSQRFDWDSQSRKFFTIISSCLNDKDTPPLFTSPDVVRSHIIYEN</sequence>
<dbReference type="Pfam" id="PF00534">
    <property type="entry name" value="Glycos_transf_1"/>
    <property type="match status" value="1"/>
</dbReference>
<name>A0A1F4ZVX2_9BACT</name>
<organism evidence="3 4">
    <name type="scientific">Candidatus Amesbacteria bacterium RIFOXYB1_FULL_44_23</name>
    <dbReference type="NCBI Taxonomy" id="1797263"/>
    <lineage>
        <taxon>Bacteria</taxon>
        <taxon>Candidatus Amesiibacteriota</taxon>
    </lineage>
</organism>
<dbReference type="PANTHER" id="PTHR46401">
    <property type="entry name" value="GLYCOSYLTRANSFERASE WBBK-RELATED"/>
    <property type="match status" value="1"/>
</dbReference>
<accession>A0A1F4ZVX2</accession>
<gene>
    <name evidence="3" type="ORF">A2397_02410</name>
</gene>
<evidence type="ECO:0000256" key="1">
    <source>
        <dbReference type="ARBA" id="ARBA00022679"/>
    </source>
</evidence>
<dbReference type="STRING" id="1797263.A2397_02410"/>
<feature type="domain" description="Glycosyl transferase family 1" evidence="2">
    <location>
        <begin position="100"/>
        <end position="263"/>
    </location>
</feature>